<dbReference type="Proteomes" id="UP000077748">
    <property type="component" value="Chromosome"/>
</dbReference>
<comment type="subunit">
    <text evidence="8">The complex is composed of two ATP-binding proteins (DppD and DppF), two transmembrane proteins (DppB and DppC) and a solute-binding protein (DppA1-A5). Five orthologous SBPs (DppA1-A5) are present in P.aeruginosa, which increases the substrate specificity of the DppBCDF transporter.</text>
</comment>
<dbReference type="InterPro" id="IPR003593">
    <property type="entry name" value="AAA+_ATPase"/>
</dbReference>
<dbReference type="PROSITE" id="PS00211">
    <property type="entry name" value="ABC_TRANSPORTER_1"/>
    <property type="match status" value="2"/>
</dbReference>
<reference evidence="10 11" key="1">
    <citation type="submission" date="2016-05" db="EMBL/GenBank/DDBJ databases">
        <title>Genome Sequence of Pseudomonas citronellolis Strain SJTE-3, an Estrogens and Persistent Organic Pollutants degradation strain.</title>
        <authorList>
            <person name="Liang R."/>
        </authorList>
    </citation>
    <scope>NUCLEOTIDE SEQUENCE [LARGE SCALE GENOMIC DNA]</scope>
    <source>
        <strain evidence="10 11">SJTE-3</strain>
    </source>
</reference>
<dbReference type="Gene3D" id="3.40.50.300">
    <property type="entry name" value="P-loop containing nucleotide triphosphate hydrolases"/>
    <property type="match status" value="2"/>
</dbReference>
<dbReference type="InterPro" id="IPR003439">
    <property type="entry name" value="ABC_transporter-like_ATP-bd"/>
</dbReference>
<dbReference type="GO" id="GO:0005524">
    <property type="term" value="F:ATP binding"/>
    <property type="evidence" value="ECO:0007669"/>
    <property type="project" value="UniProtKB-KW"/>
</dbReference>
<dbReference type="InterPro" id="IPR017871">
    <property type="entry name" value="ABC_transporter-like_CS"/>
</dbReference>
<evidence type="ECO:0000256" key="8">
    <source>
        <dbReference type="ARBA" id="ARBA00065473"/>
    </source>
</evidence>
<dbReference type="CDD" id="cd03257">
    <property type="entry name" value="ABC_NikE_OppD_transporters"/>
    <property type="match status" value="2"/>
</dbReference>
<dbReference type="InterPro" id="IPR027417">
    <property type="entry name" value="P-loop_NTPase"/>
</dbReference>
<gene>
    <name evidence="10" type="ORF">A9C11_17915</name>
</gene>
<dbReference type="SUPFAM" id="SSF52540">
    <property type="entry name" value="P-loop containing nucleoside triphosphate hydrolases"/>
    <property type="match status" value="2"/>
</dbReference>
<evidence type="ECO:0000256" key="5">
    <source>
        <dbReference type="ARBA" id="ARBA00038852"/>
    </source>
</evidence>
<comment type="function">
    <text evidence="7">Part of the ABC transporter DppABCDF involved in the uptake of various di/tripeptides. Is also involved in the uptake of phaseolotoxin, a toxic tripeptide inhibiting the enzyme ornithine carbamoyltransferase. Responsible for energy coupling to the transport system.</text>
</comment>
<evidence type="ECO:0000256" key="6">
    <source>
        <dbReference type="ARBA" id="ARBA00047356"/>
    </source>
</evidence>
<dbReference type="InterPro" id="IPR013563">
    <property type="entry name" value="Oligopep_ABC_C"/>
</dbReference>
<evidence type="ECO:0000256" key="2">
    <source>
        <dbReference type="ARBA" id="ARBA00022448"/>
    </source>
</evidence>
<proteinExistence type="inferred from homology"/>
<dbReference type="PANTHER" id="PTHR43776">
    <property type="entry name" value="TRANSPORT ATP-BINDING PROTEIN"/>
    <property type="match status" value="1"/>
</dbReference>
<feature type="domain" description="ABC transporter" evidence="9">
    <location>
        <begin position="6"/>
        <end position="256"/>
    </location>
</feature>
<evidence type="ECO:0000256" key="4">
    <source>
        <dbReference type="ARBA" id="ARBA00022840"/>
    </source>
</evidence>
<organism evidence="10 11">
    <name type="scientific">Pseudomonas citronellolis</name>
    <dbReference type="NCBI Taxonomy" id="53408"/>
    <lineage>
        <taxon>Bacteria</taxon>
        <taxon>Pseudomonadati</taxon>
        <taxon>Pseudomonadota</taxon>
        <taxon>Gammaproteobacteria</taxon>
        <taxon>Pseudomonadales</taxon>
        <taxon>Pseudomonadaceae</taxon>
        <taxon>Pseudomonas</taxon>
    </lineage>
</organism>
<dbReference type="GO" id="GO:0016887">
    <property type="term" value="F:ATP hydrolysis activity"/>
    <property type="evidence" value="ECO:0007669"/>
    <property type="project" value="InterPro"/>
</dbReference>
<protein>
    <recommendedName>
        <fullName evidence="5">ABC-type dipeptide transporter</fullName>
        <ecNumber evidence="5">7.4.2.9</ecNumber>
    </recommendedName>
</protein>
<dbReference type="PROSITE" id="PS50893">
    <property type="entry name" value="ABC_TRANSPORTER_2"/>
    <property type="match status" value="2"/>
</dbReference>
<dbReference type="SMART" id="SM00382">
    <property type="entry name" value="AAA"/>
    <property type="match status" value="2"/>
</dbReference>
<keyword evidence="4 10" id="KW-0067">ATP-binding</keyword>
<evidence type="ECO:0000313" key="11">
    <source>
        <dbReference type="Proteomes" id="UP000077748"/>
    </source>
</evidence>
<name>A0A1A9KE28_9PSED</name>
<dbReference type="NCBIfam" id="NF007739">
    <property type="entry name" value="PRK10419.1"/>
    <property type="match status" value="2"/>
</dbReference>
<dbReference type="Pfam" id="PF00005">
    <property type="entry name" value="ABC_tran"/>
    <property type="match status" value="2"/>
</dbReference>
<dbReference type="GO" id="GO:0015833">
    <property type="term" value="P:peptide transport"/>
    <property type="evidence" value="ECO:0007669"/>
    <property type="project" value="InterPro"/>
</dbReference>
<evidence type="ECO:0000256" key="1">
    <source>
        <dbReference type="ARBA" id="ARBA00005417"/>
    </source>
</evidence>
<dbReference type="InterPro" id="IPR050319">
    <property type="entry name" value="ABC_transp_ATP-bind"/>
</dbReference>
<comment type="similarity">
    <text evidence="1">Belongs to the ABC transporter superfamily.</text>
</comment>
<evidence type="ECO:0000313" key="10">
    <source>
        <dbReference type="EMBL" id="ANI15734.1"/>
    </source>
</evidence>
<dbReference type="RefSeq" id="WP_064583447.1">
    <property type="nucleotide sequence ID" value="NZ_CP015878.1"/>
</dbReference>
<feature type="domain" description="ABC transporter" evidence="9">
    <location>
        <begin position="277"/>
        <end position="524"/>
    </location>
</feature>
<dbReference type="Pfam" id="PF08352">
    <property type="entry name" value="oligo_HPY"/>
    <property type="match status" value="2"/>
</dbReference>
<dbReference type="EMBL" id="CP015878">
    <property type="protein sequence ID" value="ANI15734.1"/>
    <property type="molecule type" value="Genomic_DNA"/>
</dbReference>
<dbReference type="PANTHER" id="PTHR43776:SF7">
    <property type="entry name" value="D,D-DIPEPTIDE TRANSPORT ATP-BINDING PROTEIN DDPF-RELATED"/>
    <property type="match status" value="1"/>
</dbReference>
<evidence type="ECO:0000259" key="9">
    <source>
        <dbReference type="PROSITE" id="PS50893"/>
    </source>
</evidence>
<keyword evidence="3" id="KW-0547">Nucleotide-binding</keyword>
<sequence length="537" mass="58571">MSGKLLEVRDLRIDLPAGGDRAHAVQDLSMALDAGEVLCVVGESGSGKSMLANAILRLLPTHLQPVAGSIRWHGEDLAGRSEEGMRQLRGKDIAMVFQEPMSALNPLLSIGRQLDETLRAHGVASRSQRRARILELLGYVGLPDPPTLYHAYPFQLSGGQRQRVVIAIALALEPALLIADEPTSALDVSTQARILELLRRIQREKGMAVLLITHDFAVVEAIADRVLVMEKGQAVEQGLLRRVLDAPAHPYTRRLLAALHMPARVARRVDGEALPQLEARGLYKTYASRQGLWRRRQVAALQDASFALRPGESLGIVGESGSGKTTLGRALVRLLRPDAGELLLRGEDLAQLSQRRLRPLRKHIQMVFQDPYASLNPRQRIGAQVMAGALAQGVPAAEAERRARGLLQQVGLPESAFERYPKDFSGGQRQRIGIARALAVQPQILVADECVSALDALVQQQVLELLEQLQRELGLTLVFITHDLRVAARLCDRIAVMQGGRIVELGETGQVLRVPSHPYTRSLLAAQPGEALAGAMA</sequence>
<keyword evidence="2" id="KW-0813">Transport</keyword>
<evidence type="ECO:0000256" key="3">
    <source>
        <dbReference type="ARBA" id="ARBA00022741"/>
    </source>
</evidence>
<dbReference type="EC" id="7.4.2.9" evidence="5"/>
<dbReference type="AlphaFoldDB" id="A0A1A9KE28"/>
<dbReference type="GO" id="GO:0055085">
    <property type="term" value="P:transmembrane transport"/>
    <property type="evidence" value="ECO:0007669"/>
    <property type="project" value="UniProtKB-ARBA"/>
</dbReference>
<accession>A0A1A9KE28</accession>
<evidence type="ECO:0000256" key="7">
    <source>
        <dbReference type="ARBA" id="ARBA00058018"/>
    </source>
</evidence>
<comment type="catalytic activity">
    <reaction evidence="6">
        <text>a dipeptide(out) + ATP + H2O = a dipeptide(in) + ADP + phosphate + H(+)</text>
        <dbReference type="Rhea" id="RHEA:23120"/>
        <dbReference type="ChEBI" id="CHEBI:15377"/>
        <dbReference type="ChEBI" id="CHEBI:15378"/>
        <dbReference type="ChEBI" id="CHEBI:30616"/>
        <dbReference type="ChEBI" id="CHEBI:43474"/>
        <dbReference type="ChEBI" id="CHEBI:90799"/>
        <dbReference type="ChEBI" id="CHEBI:456216"/>
        <dbReference type="EC" id="7.4.2.9"/>
    </reaction>
</comment>
<dbReference type="NCBIfam" id="NF008453">
    <property type="entry name" value="PRK11308.1"/>
    <property type="match status" value="2"/>
</dbReference>
<dbReference type="FunFam" id="3.40.50.300:FF:000016">
    <property type="entry name" value="Oligopeptide ABC transporter ATP-binding component"/>
    <property type="match status" value="1"/>
</dbReference>